<dbReference type="OrthoDB" id="277808at2"/>
<protein>
    <submittedName>
        <fullName evidence="2">Cryptococcal mannosyltransferase 1</fullName>
    </submittedName>
</protein>
<dbReference type="Gene3D" id="3.90.550.10">
    <property type="entry name" value="Spore Coat Polysaccharide Biosynthesis Protein SpsA, Chain A"/>
    <property type="match status" value="1"/>
</dbReference>
<dbReference type="SUPFAM" id="SSF53448">
    <property type="entry name" value="Nucleotide-diphospho-sugar transferases"/>
    <property type="match status" value="2"/>
</dbReference>
<dbReference type="CDD" id="cd00761">
    <property type="entry name" value="Glyco_tranf_GTA_type"/>
    <property type="match status" value="1"/>
</dbReference>
<evidence type="ECO:0000256" key="1">
    <source>
        <dbReference type="ARBA" id="ARBA00022679"/>
    </source>
</evidence>
<dbReference type="Gene3D" id="3.90.550.20">
    <property type="match status" value="1"/>
</dbReference>
<keyword evidence="3" id="KW-1185">Reference proteome</keyword>
<reference evidence="3" key="1">
    <citation type="submission" date="2017-01" db="EMBL/GenBank/DDBJ databases">
        <authorList>
            <person name="Varghese N."/>
            <person name="Submissions S."/>
        </authorList>
    </citation>
    <scope>NUCLEOTIDE SEQUENCE [LARGE SCALE GENOMIC DNA]</scope>
    <source>
        <strain evidence="3">DSM 29591</strain>
    </source>
</reference>
<evidence type="ECO:0000313" key="3">
    <source>
        <dbReference type="Proteomes" id="UP000186997"/>
    </source>
</evidence>
<dbReference type="GO" id="GO:0000030">
    <property type="term" value="F:mannosyltransferase activity"/>
    <property type="evidence" value="ECO:0007669"/>
    <property type="project" value="TreeGrafter"/>
</dbReference>
<dbReference type="PANTHER" id="PTHR32385">
    <property type="entry name" value="MANNOSYL PHOSPHORYLINOSITOL CERAMIDE SYNTHASE"/>
    <property type="match status" value="1"/>
</dbReference>
<keyword evidence="1 2" id="KW-0808">Transferase</keyword>
<evidence type="ECO:0000313" key="2">
    <source>
        <dbReference type="EMBL" id="SIT81743.1"/>
    </source>
</evidence>
<dbReference type="Pfam" id="PF04488">
    <property type="entry name" value="Gly_transf_sug"/>
    <property type="match status" value="1"/>
</dbReference>
<dbReference type="InterPro" id="IPR029044">
    <property type="entry name" value="Nucleotide-diphossugar_trans"/>
</dbReference>
<dbReference type="PANTHER" id="PTHR32385:SF15">
    <property type="entry name" value="INOSITOL PHOSPHOCERAMIDE MANNOSYLTRANSFERASE 1"/>
    <property type="match status" value="1"/>
</dbReference>
<organism evidence="2 3">
    <name type="scientific">Yoonia rosea</name>
    <dbReference type="NCBI Taxonomy" id="287098"/>
    <lineage>
        <taxon>Bacteria</taxon>
        <taxon>Pseudomonadati</taxon>
        <taxon>Pseudomonadota</taxon>
        <taxon>Alphaproteobacteria</taxon>
        <taxon>Rhodobacterales</taxon>
        <taxon>Paracoccaceae</taxon>
        <taxon>Yoonia</taxon>
    </lineage>
</organism>
<name>A0A1R3WUP8_9RHOB</name>
<gene>
    <name evidence="2" type="ORF">SAMN05421665_1323</name>
</gene>
<dbReference type="RefSeq" id="WP_076658900.1">
    <property type="nucleotide sequence ID" value="NZ_FTPR01000001.1"/>
</dbReference>
<dbReference type="GO" id="GO:0016020">
    <property type="term" value="C:membrane"/>
    <property type="evidence" value="ECO:0007669"/>
    <property type="project" value="GOC"/>
</dbReference>
<accession>A0A1R3WUP8</accession>
<proteinExistence type="predicted"/>
<keyword evidence="2" id="KW-0328">Glycosyltransferase</keyword>
<sequence length="526" mass="60595">MIPKIIHQTWRDHNLPVPKAWPQSWQRHNPDWEYRLWTDDDLIAFVRQCYPELEALYLSYPKPVQRADMARYLILHHHGGVYADIDTECMAPLDVIANEQRIVFSAEPLEQAFHAHRLGMDLVLSNAVMASPKGHPFWPHLSKAMVRCQHGEAHVLETTGPLLLTGAYETYPDKDTISVSSCHLFTPLDTALTASPSPRFGDYAHHTLAHHYWGSTWFSLSRNTRRMRLEFKLRRAIHRLTRGPVLTRAEMAKQIDTAVLHRPITPQDVNISILIPVRDAAPFLERCFALLTQLTYPKDRLKIVFCEGDSRDDTKERLAELVSAHKHAFRAIEVTTLEVNSTLDRAKRWLPALQRKRRSNLAKVRNHLIDHGITENDDWALWIDVDVCDYAPDIIERLLSEHEKVVTPDCVLDWDGPSYDRNAFNDAGERKNLTYYRWVRNGIYMPPAHHRARRHLHVLRSLNRVPLASVGGTMLLVHATVHKAGVRFPELPYDDLLETEGFGRMCCDFGVLPIGLPNVQIHHVRN</sequence>
<dbReference type="AlphaFoldDB" id="A0A1R3WUP8"/>
<dbReference type="Proteomes" id="UP000186997">
    <property type="component" value="Unassembled WGS sequence"/>
</dbReference>
<dbReference type="Pfam" id="PF03452">
    <property type="entry name" value="Anp1"/>
    <property type="match status" value="1"/>
</dbReference>
<dbReference type="InterPro" id="IPR007577">
    <property type="entry name" value="GlycoTrfase_DXD_sugar-bd_CS"/>
</dbReference>
<dbReference type="STRING" id="287098.SAMN05421665_1323"/>
<dbReference type="EMBL" id="FTPR01000001">
    <property type="protein sequence ID" value="SIT81743.1"/>
    <property type="molecule type" value="Genomic_DNA"/>
</dbReference>
<dbReference type="GO" id="GO:0051999">
    <property type="term" value="P:mannosyl-inositol phosphorylceramide biosynthetic process"/>
    <property type="evidence" value="ECO:0007669"/>
    <property type="project" value="TreeGrafter"/>
</dbReference>
<dbReference type="InterPro" id="IPR051706">
    <property type="entry name" value="Glycosyltransferase_domain"/>
</dbReference>